<proteinExistence type="predicted"/>
<feature type="compositionally biased region" description="Pro residues" evidence="2">
    <location>
        <begin position="643"/>
        <end position="658"/>
    </location>
</feature>
<reference evidence="4" key="1">
    <citation type="submission" date="2021-01" db="EMBL/GenBank/DDBJ databases">
        <authorList>
            <person name="Kaushik A."/>
        </authorList>
    </citation>
    <scope>NUCLEOTIDE SEQUENCE</scope>
    <source>
        <strain evidence="4">AG6-10EEA</strain>
    </source>
</reference>
<feature type="compositionally biased region" description="Low complexity" evidence="2">
    <location>
        <begin position="628"/>
        <end position="642"/>
    </location>
</feature>
<sequence length="751" mass="81572">MHTPGNAPATEQTPLLSCPDAANSPPAQDCQPKAKQQVPVPWREHLVTFAFVFLSLVLCLAVTIIFTIHSYVSPLLKTDPSVLAQRSLVFEGPSHFNVINYTSDGIWCEVAGAATIDASRTLGLSSNRLTDKLVGWATRRVGSVTVSTSRIQVFSHDNTYLAALELPTITLPITTNSPPPLRDVSIQVLLRPAKNIDDIVKFASSSWGAGFGELRVHVGKGVIVGGSPPSGWRKWIHVEKHDIETTIRLEIPSIPGIPPAPPNGPRPTPDLASLVYLQSYRVLPPPPTLRLVGTATLPNPLPSVLQGAVALSLPFVVSLPPLDSKDPLPIARVETSPLELTTPNISLAISGHVLPLPSSSSSIAPVSRFASDFLAGRPSPVLITTDFLRDLGILRELTVEAEFPASAERPDLLRDVQISNMRITLRGEQILASAFVRAHIVPPNSLSAVRINATRVWPDLLVYDGPAPQLWPFDDPNPRVHSGIEYDEHWSEPDPMPLPRPLPPNAFARIRPDSWIIAHTESSDDRQDNNGNQGVWVHAQVHDVPLDVLPGREAELQRFIRKILFNPSGARVGVAGISAVAARVGGLVVGSKESGELEMYGLPLRGETVVRKKDLLGWGTPSPEDSFPLPTIPSIPTSIPTLSTPPRPHVPIPTFAPEPPHHPASVPEPEPEFPPGSESEFEQEPYPELDDEHGYLPLPVPASEPESKPESEPESPAENWPNFDEGWGDSDEKSTFEAQNSEELWQIGVAY</sequence>
<organism evidence="4 5">
    <name type="scientific">Rhizoctonia solani</name>
    <dbReference type="NCBI Taxonomy" id="456999"/>
    <lineage>
        <taxon>Eukaryota</taxon>
        <taxon>Fungi</taxon>
        <taxon>Dikarya</taxon>
        <taxon>Basidiomycota</taxon>
        <taxon>Agaricomycotina</taxon>
        <taxon>Agaricomycetes</taxon>
        <taxon>Cantharellales</taxon>
        <taxon>Ceratobasidiaceae</taxon>
        <taxon>Rhizoctonia</taxon>
    </lineage>
</organism>
<feature type="compositionally biased region" description="Acidic residues" evidence="2">
    <location>
        <begin position="679"/>
        <end position="691"/>
    </location>
</feature>
<evidence type="ECO:0008006" key="6">
    <source>
        <dbReference type="Google" id="ProtNLM"/>
    </source>
</evidence>
<keyword evidence="3" id="KW-0472">Membrane</keyword>
<name>A0A8H3D5E5_9AGAM</name>
<evidence type="ECO:0000313" key="4">
    <source>
        <dbReference type="EMBL" id="CAE6510796.1"/>
    </source>
</evidence>
<keyword evidence="3" id="KW-0812">Transmembrane</keyword>
<gene>
    <name evidence="4" type="ORF">RDB_LOCUS127766</name>
</gene>
<dbReference type="AlphaFoldDB" id="A0A8H3D5E5"/>
<evidence type="ECO:0000256" key="2">
    <source>
        <dbReference type="SAM" id="MobiDB-lite"/>
    </source>
</evidence>
<dbReference type="PANTHER" id="PTHR13037:SF24">
    <property type="entry name" value="POLYCOMB PROTEIN PCL-RELATED"/>
    <property type="match status" value="1"/>
</dbReference>
<keyword evidence="1" id="KW-0945">Host-virus interaction</keyword>
<feature type="transmembrane region" description="Helical" evidence="3">
    <location>
        <begin position="46"/>
        <end position="72"/>
    </location>
</feature>
<dbReference type="Proteomes" id="UP000663853">
    <property type="component" value="Unassembled WGS sequence"/>
</dbReference>
<comment type="caution">
    <text evidence="4">The sequence shown here is derived from an EMBL/GenBank/DDBJ whole genome shotgun (WGS) entry which is preliminary data.</text>
</comment>
<evidence type="ECO:0000256" key="3">
    <source>
        <dbReference type="SAM" id="Phobius"/>
    </source>
</evidence>
<dbReference type="PANTHER" id="PTHR13037">
    <property type="entry name" value="FORMIN"/>
    <property type="match status" value="1"/>
</dbReference>
<dbReference type="EMBL" id="CAJMXA010003677">
    <property type="protein sequence ID" value="CAE6510796.1"/>
    <property type="molecule type" value="Genomic_DNA"/>
</dbReference>
<evidence type="ECO:0000313" key="5">
    <source>
        <dbReference type="Proteomes" id="UP000663853"/>
    </source>
</evidence>
<accession>A0A8H3D5E5</accession>
<protein>
    <recommendedName>
        <fullName evidence="6">Transmembrane protein</fullName>
    </recommendedName>
</protein>
<feature type="region of interest" description="Disordered" evidence="2">
    <location>
        <begin position="619"/>
        <end position="751"/>
    </location>
</feature>
<evidence type="ECO:0000256" key="1">
    <source>
        <dbReference type="ARBA" id="ARBA00022581"/>
    </source>
</evidence>
<feature type="region of interest" description="Disordered" evidence="2">
    <location>
        <begin position="1"/>
        <end position="32"/>
    </location>
</feature>
<keyword evidence="3" id="KW-1133">Transmembrane helix</keyword>